<keyword evidence="16" id="KW-1185">Reference proteome</keyword>
<keyword evidence="4 12" id="KW-0894">Sodium channel</keyword>
<evidence type="ECO:0000256" key="6">
    <source>
        <dbReference type="ARBA" id="ARBA00022989"/>
    </source>
</evidence>
<evidence type="ECO:0000256" key="12">
    <source>
        <dbReference type="RuleBase" id="RU000679"/>
    </source>
</evidence>
<dbReference type="Proteomes" id="UP000677054">
    <property type="component" value="Unassembled WGS sequence"/>
</dbReference>
<organism evidence="15">
    <name type="scientific">Darwinula stevensoni</name>
    <dbReference type="NCBI Taxonomy" id="69355"/>
    <lineage>
        <taxon>Eukaryota</taxon>
        <taxon>Metazoa</taxon>
        <taxon>Ecdysozoa</taxon>
        <taxon>Arthropoda</taxon>
        <taxon>Crustacea</taxon>
        <taxon>Oligostraca</taxon>
        <taxon>Ostracoda</taxon>
        <taxon>Podocopa</taxon>
        <taxon>Podocopida</taxon>
        <taxon>Darwinulocopina</taxon>
        <taxon>Darwinuloidea</taxon>
        <taxon>Darwinulidae</taxon>
        <taxon>Darwinula</taxon>
    </lineage>
</organism>
<comment type="similarity">
    <text evidence="2 12">Belongs to the amiloride-sensitive sodium channel (TC 1.A.6) family.</text>
</comment>
<keyword evidence="7" id="KW-0915">Sodium</keyword>
<dbReference type="GO" id="GO:0015280">
    <property type="term" value="F:ligand-gated sodium channel activity"/>
    <property type="evidence" value="ECO:0007669"/>
    <property type="project" value="TreeGrafter"/>
</dbReference>
<evidence type="ECO:0000256" key="5">
    <source>
        <dbReference type="ARBA" id="ARBA00022692"/>
    </source>
</evidence>
<evidence type="ECO:0000256" key="2">
    <source>
        <dbReference type="ARBA" id="ARBA00007193"/>
    </source>
</evidence>
<dbReference type="GO" id="GO:0005886">
    <property type="term" value="C:plasma membrane"/>
    <property type="evidence" value="ECO:0007669"/>
    <property type="project" value="TreeGrafter"/>
</dbReference>
<dbReference type="InterPro" id="IPR001873">
    <property type="entry name" value="ENaC"/>
</dbReference>
<accession>A0A7R9A6U5</accession>
<comment type="subcellular location">
    <subcellularLocation>
        <location evidence="1">Membrane</location>
        <topology evidence="1">Multi-pass membrane protein</topology>
    </subcellularLocation>
</comment>
<evidence type="ECO:0000313" key="15">
    <source>
        <dbReference type="EMBL" id="CAD7245378.1"/>
    </source>
</evidence>
<proteinExistence type="inferred from homology"/>
<evidence type="ECO:0000256" key="13">
    <source>
        <dbReference type="SAM" id="MobiDB-lite"/>
    </source>
</evidence>
<evidence type="ECO:0000256" key="11">
    <source>
        <dbReference type="ARBA" id="ARBA00023303"/>
    </source>
</evidence>
<evidence type="ECO:0000256" key="10">
    <source>
        <dbReference type="ARBA" id="ARBA00023201"/>
    </source>
</evidence>
<keyword evidence="6 14" id="KW-1133">Transmembrane helix</keyword>
<evidence type="ECO:0000256" key="1">
    <source>
        <dbReference type="ARBA" id="ARBA00004141"/>
    </source>
</evidence>
<dbReference type="AlphaFoldDB" id="A0A7R9A6U5"/>
<dbReference type="Pfam" id="PF00858">
    <property type="entry name" value="ASC"/>
    <property type="match status" value="1"/>
</dbReference>
<dbReference type="EMBL" id="LR900359">
    <property type="protein sequence ID" value="CAD7245378.1"/>
    <property type="molecule type" value="Genomic_DNA"/>
</dbReference>
<evidence type="ECO:0000256" key="14">
    <source>
        <dbReference type="SAM" id="Phobius"/>
    </source>
</evidence>
<evidence type="ECO:0000256" key="8">
    <source>
        <dbReference type="ARBA" id="ARBA00023065"/>
    </source>
</evidence>
<reference evidence="15" key="1">
    <citation type="submission" date="2020-11" db="EMBL/GenBank/DDBJ databases">
        <authorList>
            <person name="Tran Van P."/>
        </authorList>
    </citation>
    <scope>NUCLEOTIDE SEQUENCE</scope>
</reference>
<evidence type="ECO:0000256" key="4">
    <source>
        <dbReference type="ARBA" id="ARBA00022461"/>
    </source>
</evidence>
<name>A0A7R9A6U5_9CRUS</name>
<keyword evidence="10 12" id="KW-0739">Sodium transport</keyword>
<feature type="region of interest" description="Disordered" evidence="13">
    <location>
        <begin position="158"/>
        <end position="191"/>
    </location>
</feature>
<protein>
    <submittedName>
        <fullName evidence="15">Uncharacterized protein</fullName>
    </submittedName>
</protein>
<keyword evidence="3 12" id="KW-0813">Transport</keyword>
<evidence type="ECO:0000256" key="9">
    <source>
        <dbReference type="ARBA" id="ARBA00023136"/>
    </source>
</evidence>
<dbReference type="Gene3D" id="1.10.287.770">
    <property type="entry name" value="YojJ-like"/>
    <property type="match status" value="1"/>
</dbReference>
<sequence>MKEGSILAKDDEGLKKIHVQDSSWEIEYKKTVSSSDWPSRTYVVSTTFFMVTMLIVTEIQVGMKRYFTTPQNSLFAPMAPSEAQGYDELKDEVLALHISFSSITKDMITELPTFSTLNLISSLGGVLSLYLGMSLVMCLEILEIFPLMMQTIINRHFNTSQKPDPGPKIGVPRRNARKRYPKPVARAINTK</sequence>
<gene>
    <name evidence="15" type="ORF">DSTB1V02_LOCUS5251</name>
</gene>
<keyword evidence="11 12" id="KW-0407">Ion channel</keyword>
<evidence type="ECO:0000256" key="3">
    <source>
        <dbReference type="ARBA" id="ARBA00022448"/>
    </source>
</evidence>
<keyword evidence="5 12" id="KW-0812">Transmembrane</keyword>
<keyword evidence="9 14" id="KW-0472">Membrane</keyword>
<dbReference type="PANTHER" id="PTHR11690">
    <property type="entry name" value="AMILORIDE-SENSITIVE SODIUM CHANNEL-RELATED"/>
    <property type="match status" value="1"/>
</dbReference>
<dbReference type="EMBL" id="CAJPEV010000842">
    <property type="protein sequence ID" value="CAG0888998.1"/>
    <property type="molecule type" value="Genomic_DNA"/>
</dbReference>
<keyword evidence="8 12" id="KW-0406">Ion transport</keyword>
<feature type="transmembrane region" description="Helical" evidence="14">
    <location>
        <begin position="42"/>
        <end position="63"/>
    </location>
</feature>
<evidence type="ECO:0000256" key="7">
    <source>
        <dbReference type="ARBA" id="ARBA00023053"/>
    </source>
</evidence>
<evidence type="ECO:0000313" key="16">
    <source>
        <dbReference type="Proteomes" id="UP000677054"/>
    </source>
</evidence>
<feature type="transmembrane region" description="Helical" evidence="14">
    <location>
        <begin position="119"/>
        <end position="142"/>
    </location>
</feature>